<dbReference type="RefSeq" id="WP_136998885.1">
    <property type="nucleotide sequence ID" value="NZ_JBFRJO010000077.1"/>
</dbReference>
<evidence type="ECO:0000313" key="1">
    <source>
        <dbReference type="EMBL" id="TKF21316.1"/>
    </source>
</evidence>
<dbReference type="Proteomes" id="UP000305234">
    <property type="component" value="Unassembled WGS sequence"/>
</dbReference>
<protein>
    <submittedName>
        <fullName evidence="1">Uncharacterized protein</fullName>
    </submittedName>
</protein>
<sequence>MSFWQAGVALTDMLGFTRDLDAYAKVDETFEAAAESPQTRLLKNSLKKLNGSMYFSKPVYAPEGETVPKSIERTLELLENFPDTDDTNDVYLYGFITEMETQVMRLRLSYQTNPTDNGKLIQMYAEAVRATLARVPLDWFAHLPRATSELNSKFRSCERFWIVLYEVFKKSFEKSNLNEGVAELSIIKSAILLGCQVNLVEASLKAAVFESQASSEIDSQEFQNIDINEAFPSGFFGSDFSLGRFILSDENEESSFEALGSYFSGLLKDKAQQHSFAAITPLGWFLIALIKKGLVSKGNLNLDHQHRSTLESLTSSSLIHLLIPIPL</sequence>
<evidence type="ECO:0000313" key="2">
    <source>
        <dbReference type="Proteomes" id="UP000305234"/>
    </source>
</evidence>
<accession>A0A4U1YLU6</accession>
<feature type="non-terminal residue" evidence="1">
    <location>
        <position position="327"/>
    </location>
</feature>
<name>A0A4U1YLU6_9VIBR</name>
<dbReference type="EMBL" id="SYUW01000097">
    <property type="protein sequence ID" value="TKF21316.1"/>
    <property type="molecule type" value="Genomic_DNA"/>
</dbReference>
<gene>
    <name evidence="1" type="ORF">FCV52_21125</name>
</gene>
<dbReference type="AlphaFoldDB" id="A0A4U1YLU6"/>
<organism evidence="1 2">
    <name type="scientific">Vibrio kanaloae</name>
    <dbReference type="NCBI Taxonomy" id="170673"/>
    <lineage>
        <taxon>Bacteria</taxon>
        <taxon>Pseudomonadati</taxon>
        <taxon>Pseudomonadota</taxon>
        <taxon>Gammaproteobacteria</taxon>
        <taxon>Vibrionales</taxon>
        <taxon>Vibrionaceae</taxon>
        <taxon>Vibrio</taxon>
    </lineage>
</organism>
<comment type="caution">
    <text evidence="1">The sequence shown here is derived from an EMBL/GenBank/DDBJ whole genome shotgun (WGS) entry which is preliminary data.</text>
</comment>
<reference evidence="1 2" key="1">
    <citation type="submission" date="2019-04" db="EMBL/GenBank/DDBJ databases">
        <title>A reverse ecology approach based on a biological definition of microbial populations.</title>
        <authorList>
            <person name="Arevalo P."/>
            <person name="Vaninsberghe D."/>
            <person name="Elsherbini J."/>
            <person name="Gore J."/>
            <person name="Polz M."/>
        </authorList>
    </citation>
    <scope>NUCLEOTIDE SEQUENCE [LARGE SCALE GENOMIC DNA]</scope>
    <source>
        <strain evidence="1 2">10N.261.46.E4</strain>
    </source>
</reference>
<proteinExistence type="predicted"/>